<gene>
    <name evidence="4" type="primary">rpiB</name>
    <name evidence="4" type="ORF">HH216_20610</name>
</gene>
<dbReference type="KEGG" id="srho:HH216_20610"/>
<dbReference type="NCBIfam" id="NF004051">
    <property type="entry name" value="PRK05571.1"/>
    <property type="match status" value="1"/>
</dbReference>
<feature type="binding site" evidence="3">
    <location>
        <position position="110"/>
    </location>
    <ligand>
        <name>D-ribulose 5-phosphate</name>
        <dbReference type="ChEBI" id="CHEBI:58121"/>
    </ligand>
</feature>
<dbReference type="EMBL" id="CP051677">
    <property type="protein sequence ID" value="QJD80548.1"/>
    <property type="molecule type" value="Genomic_DNA"/>
</dbReference>
<dbReference type="InterPro" id="IPR036569">
    <property type="entry name" value="RpiB_LacA_LacB_sf"/>
</dbReference>
<dbReference type="NCBIfam" id="TIGR00689">
    <property type="entry name" value="rpiB_lacA_lacB"/>
    <property type="match status" value="1"/>
</dbReference>
<dbReference type="Pfam" id="PF02502">
    <property type="entry name" value="LacAB_rpiB"/>
    <property type="match status" value="1"/>
</dbReference>
<feature type="binding site" evidence="3">
    <location>
        <begin position="67"/>
        <end position="71"/>
    </location>
    <ligand>
        <name>D-ribulose 5-phosphate</name>
        <dbReference type="ChEBI" id="CHEBI:58121"/>
    </ligand>
</feature>
<comment type="similarity">
    <text evidence="1">Belongs to the LacAB/RpiB family.</text>
</comment>
<protein>
    <submittedName>
        <fullName evidence="4">Ribose 5-phosphate isomerase B</fullName>
        <ecNumber evidence="4">5.3.1.6</ecNumber>
    </submittedName>
</protein>
<dbReference type="PIRSF" id="PIRSF005384">
    <property type="entry name" value="RpiB_LacA_B"/>
    <property type="match status" value="1"/>
</dbReference>
<dbReference type="EC" id="5.3.1.6" evidence="4"/>
<dbReference type="InterPro" id="IPR004785">
    <property type="entry name" value="RpiB"/>
</dbReference>
<dbReference type="NCBIfam" id="TIGR01120">
    <property type="entry name" value="rpiB"/>
    <property type="match status" value="1"/>
</dbReference>
<feature type="binding site" evidence="3">
    <location>
        <position position="133"/>
    </location>
    <ligand>
        <name>D-ribulose 5-phosphate</name>
        <dbReference type="ChEBI" id="CHEBI:58121"/>
    </ligand>
</feature>
<dbReference type="RefSeq" id="WP_169552507.1">
    <property type="nucleotide sequence ID" value="NZ_CP051677.1"/>
</dbReference>
<accession>A0A7L5DVB9</accession>
<dbReference type="GO" id="GO:0004751">
    <property type="term" value="F:ribose-5-phosphate isomerase activity"/>
    <property type="evidence" value="ECO:0007669"/>
    <property type="project" value="UniProtKB-EC"/>
</dbReference>
<feature type="binding site" evidence="3">
    <location>
        <position position="100"/>
    </location>
    <ligand>
        <name>D-ribulose 5-phosphate</name>
        <dbReference type="ChEBI" id="CHEBI:58121"/>
    </ligand>
</feature>
<evidence type="ECO:0000256" key="3">
    <source>
        <dbReference type="PIRSR" id="PIRSR005384-2"/>
    </source>
</evidence>
<evidence type="ECO:0000313" key="4">
    <source>
        <dbReference type="EMBL" id="QJD80548.1"/>
    </source>
</evidence>
<evidence type="ECO:0000256" key="2">
    <source>
        <dbReference type="ARBA" id="ARBA00023235"/>
    </source>
</evidence>
<keyword evidence="2 4" id="KW-0413">Isomerase</keyword>
<keyword evidence="5" id="KW-1185">Reference proteome</keyword>
<dbReference type="Proteomes" id="UP000501128">
    <property type="component" value="Chromosome"/>
</dbReference>
<dbReference type="GO" id="GO:0019316">
    <property type="term" value="P:D-allose catabolic process"/>
    <property type="evidence" value="ECO:0007669"/>
    <property type="project" value="TreeGrafter"/>
</dbReference>
<sequence length="143" mass="15638">MTIAIGSDHAGFRYKEAIKTMLTELGHTVVDKGTYAETPSVDYPLFIRPVAEAVAAGEVERGVVLGGSGNGEAMTSNRIKGVRAALCWNEESARLGRQHNDANVISLGERMMDQDTALKLVRIWLDTPFEGGRHLARIQELDQ</sequence>
<evidence type="ECO:0000256" key="1">
    <source>
        <dbReference type="ARBA" id="ARBA00008754"/>
    </source>
</evidence>
<name>A0A7L5DVB9_9BACT</name>
<feature type="binding site" evidence="3">
    <location>
        <begin position="8"/>
        <end position="9"/>
    </location>
    <ligand>
        <name>D-ribulose 5-phosphate</name>
        <dbReference type="ChEBI" id="CHEBI:58121"/>
    </ligand>
</feature>
<organism evidence="4 5">
    <name type="scientific">Spirosoma rhododendri</name>
    <dbReference type="NCBI Taxonomy" id="2728024"/>
    <lineage>
        <taxon>Bacteria</taxon>
        <taxon>Pseudomonadati</taxon>
        <taxon>Bacteroidota</taxon>
        <taxon>Cytophagia</taxon>
        <taxon>Cytophagales</taxon>
        <taxon>Cytophagaceae</taxon>
        <taxon>Spirosoma</taxon>
    </lineage>
</organism>
<evidence type="ECO:0000313" key="5">
    <source>
        <dbReference type="Proteomes" id="UP000501128"/>
    </source>
</evidence>
<dbReference type="SUPFAM" id="SSF89623">
    <property type="entry name" value="Ribose/Galactose isomerase RpiB/AlsB"/>
    <property type="match status" value="1"/>
</dbReference>
<dbReference type="PANTHER" id="PTHR30345:SF0">
    <property type="entry name" value="DNA DAMAGE-REPAIR_TOLERATION PROTEIN DRT102"/>
    <property type="match status" value="1"/>
</dbReference>
<proteinExistence type="inferred from homology"/>
<dbReference type="AlphaFoldDB" id="A0A7L5DVB9"/>
<dbReference type="GO" id="GO:0009052">
    <property type="term" value="P:pentose-phosphate shunt, non-oxidative branch"/>
    <property type="evidence" value="ECO:0007669"/>
    <property type="project" value="TreeGrafter"/>
</dbReference>
<dbReference type="PANTHER" id="PTHR30345">
    <property type="entry name" value="RIBOSE-5-PHOSPHATE ISOMERASE B"/>
    <property type="match status" value="1"/>
</dbReference>
<dbReference type="InterPro" id="IPR003500">
    <property type="entry name" value="RpiB_LacA_LacB"/>
</dbReference>
<dbReference type="Gene3D" id="3.40.1400.10">
    <property type="entry name" value="Sugar-phosphate isomerase, RpiB/LacA/LacB"/>
    <property type="match status" value="1"/>
</dbReference>
<feature type="binding site" evidence="3">
    <location>
        <position position="137"/>
    </location>
    <ligand>
        <name>D-ribulose 5-phosphate</name>
        <dbReference type="ChEBI" id="CHEBI:58121"/>
    </ligand>
</feature>
<reference evidence="4 5" key="1">
    <citation type="submission" date="2020-04" db="EMBL/GenBank/DDBJ databases">
        <title>Genome sequencing of novel species.</title>
        <authorList>
            <person name="Heo J."/>
            <person name="Kim S.-J."/>
            <person name="Kim J.-S."/>
            <person name="Hong S.-B."/>
            <person name="Kwon S.-W."/>
        </authorList>
    </citation>
    <scope>NUCLEOTIDE SEQUENCE [LARGE SCALE GENOMIC DNA]</scope>
    <source>
        <strain evidence="4 5">CJU-R4</strain>
    </source>
</reference>